<gene>
    <name evidence="1" type="ORF">IAD23_07915</name>
</gene>
<evidence type="ECO:0000313" key="2">
    <source>
        <dbReference type="Proteomes" id="UP000824125"/>
    </source>
</evidence>
<accession>A0A9D1MW82</accession>
<name>A0A9D1MW82_9FIRM</name>
<dbReference type="EMBL" id="DVNM01000045">
    <property type="protein sequence ID" value="HIU69865.1"/>
    <property type="molecule type" value="Genomic_DNA"/>
</dbReference>
<organism evidence="1 2">
    <name type="scientific">Candidatus Scybalenecus merdavium</name>
    <dbReference type="NCBI Taxonomy" id="2840939"/>
    <lineage>
        <taxon>Bacteria</taxon>
        <taxon>Bacillati</taxon>
        <taxon>Bacillota</taxon>
        <taxon>Clostridia</taxon>
        <taxon>Eubacteriales</taxon>
        <taxon>Oscillospiraceae</taxon>
        <taxon>Oscillospiraceae incertae sedis</taxon>
        <taxon>Candidatus Scybalenecus</taxon>
    </lineage>
</organism>
<dbReference type="AlphaFoldDB" id="A0A9D1MW82"/>
<dbReference type="Proteomes" id="UP000824125">
    <property type="component" value="Unassembled WGS sequence"/>
</dbReference>
<reference evidence="1" key="1">
    <citation type="submission" date="2020-10" db="EMBL/GenBank/DDBJ databases">
        <authorList>
            <person name="Gilroy R."/>
        </authorList>
    </citation>
    <scope>NUCLEOTIDE SEQUENCE</scope>
    <source>
        <strain evidence="1">CHK176-6737</strain>
    </source>
</reference>
<comment type="caution">
    <text evidence="1">The sequence shown here is derived from an EMBL/GenBank/DDBJ whole genome shotgun (WGS) entry which is preliminary data.</text>
</comment>
<protein>
    <submittedName>
        <fullName evidence="1">Uncharacterized protein</fullName>
    </submittedName>
</protein>
<reference evidence="1" key="2">
    <citation type="journal article" date="2021" name="PeerJ">
        <title>Extensive microbial diversity within the chicken gut microbiome revealed by metagenomics and culture.</title>
        <authorList>
            <person name="Gilroy R."/>
            <person name="Ravi A."/>
            <person name="Getino M."/>
            <person name="Pursley I."/>
            <person name="Horton D.L."/>
            <person name="Alikhan N.F."/>
            <person name="Baker D."/>
            <person name="Gharbi K."/>
            <person name="Hall N."/>
            <person name="Watson M."/>
            <person name="Adriaenssens E.M."/>
            <person name="Foster-Nyarko E."/>
            <person name="Jarju S."/>
            <person name="Secka A."/>
            <person name="Antonio M."/>
            <person name="Oren A."/>
            <person name="Chaudhuri R.R."/>
            <person name="La Ragione R."/>
            <person name="Hildebrand F."/>
            <person name="Pallen M.J."/>
        </authorList>
    </citation>
    <scope>NUCLEOTIDE SEQUENCE</scope>
    <source>
        <strain evidence="1">CHK176-6737</strain>
    </source>
</reference>
<proteinExistence type="predicted"/>
<sequence length="56" mass="6533">MKNGTHLLVRAVFAFSSAENSRIIKHHLKNFEILTDDKWLQFSDHLPILLEREGTD</sequence>
<evidence type="ECO:0000313" key="1">
    <source>
        <dbReference type="EMBL" id="HIU69865.1"/>
    </source>
</evidence>